<dbReference type="PANTHER" id="PTHR48090:SF7">
    <property type="entry name" value="RFBJ PROTEIN"/>
    <property type="match status" value="1"/>
</dbReference>
<name>A0A2H0WL70_9BACT</name>
<dbReference type="SUPFAM" id="SSF53448">
    <property type="entry name" value="Nucleotide-diphospho-sugar transferases"/>
    <property type="match status" value="1"/>
</dbReference>
<dbReference type="GO" id="GO:0016740">
    <property type="term" value="F:transferase activity"/>
    <property type="evidence" value="ECO:0007669"/>
    <property type="project" value="UniProtKB-KW"/>
</dbReference>
<comment type="caution">
    <text evidence="2">The sequence shown here is derived from an EMBL/GenBank/DDBJ whole genome shotgun (WGS) entry which is preliminary data.</text>
</comment>
<evidence type="ECO:0000313" key="3">
    <source>
        <dbReference type="Proteomes" id="UP000230353"/>
    </source>
</evidence>
<reference evidence="3" key="1">
    <citation type="submission" date="2017-09" db="EMBL/GenBank/DDBJ databases">
        <title>Depth-based differentiation of microbial function through sediment-hosted aquifers and enrichment of novel symbionts in the deep terrestrial subsurface.</title>
        <authorList>
            <person name="Probst A.J."/>
            <person name="Ladd B."/>
            <person name="Jarett J.K."/>
            <person name="Geller-Mcgrath D.E."/>
            <person name="Sieber C.M.K."/>
            <person name="Emerson J.B."/>
            <person name="Anantharaman K."/>
            <person name="Thomas B.C."/>
            <person name="Malmstrom R."/>
            <person name="Stieglmeier M."/>
            <person name="Klingl A."/>
            <person name="Woyke T."/>
            <person name="Ryan C.M."/>
            <person name="Banfield J.F."/>
        </authorList>
    </citation>
    <scope>NUCLEOTIDE SEQUENCE [LARGE SCALE GENOMIC DNA]</scope>
</reference>
<dbReference type="AlphaFoldDB" id="A0A2H0WL70"/>
<dbReference type="Gene3D" id="3.90.550.10">
    <property type="entry name" value="Spore Coat Polysaccharide Biosynthesis Protein SpsA, Chain A"/>
    <property type="match status" value="1"/>
</dbReference>
<protein>
    <submittedName>
        <fullName evidence="2">Glycosyl transferase</fullName>
    </submittedName>
</protein>
<dbReference type="InterPro" id="IPR050256">
    <property type="entry name" value="Glycosyltransferase_2"/>
</dbReference>
<organism evidence="2 3">
    <name type="scientific">Candidatus Tagabacteria bacterium CG09_land_8_20_14_0_10_41_14</name>
    <dbReference type="NCBI Taxonomy" id="1975021"/>
    <lineage>
        <taxon>Bacteria</taxon>
        <taxon>Candidatus Tagaibacteriota</taxon>
    </lineage>
</organism>
<sequence>MKKLSIIIPVFNEKGTVREIIKRAISAPALDYQKEIIVVDDGSSDGTEKILE</sequence>
<proteinExistence type="predicted"/>
<evidence type="ECO:0000259" key="1">
    <source>
        <dbReference type="Pfam" id="PF00535"/>
    </source>
</evidence>
<evidence type="ECO:0000313" key="2">
    <source>
        <dbReference type="EMBL" id="PIS13424.1"/>
    </source>
</evidence>
<feature type="domain" description="Glycosyltransferase 2-like" evidence="1">
    <location>
        <begin position="5"/>
        <end position="52"/>
    </location>
</feature>
<dbReference type="Pfam" id="PF00535">
    <property type="entry name" value="Glycos_transf_2"/>
    <property type="match status" value="1"/>
</dbReference>
<gene>
    <name evidence="2" type="ORF">COT67_01780</name>
</gene>
<accession>A0A2H0WL70</accession>
<keyword evidence="2" id="KW-0808">Transferase</keyword>
<dbReference type="PANTHER" id="PTHR48090">
    <property type="entry name" value="UNDECAPRENYL-PHOSPHATE 4-DEOXY-4-FORMAMIDO-L-ARABINOSE TRANSFERASE-RELATED"/>
    <property type="match status" value="1"/>
</dbReference>
<dbReference type="InterPro" id="IPR029044">
    <property type="entry name" value="Nucleotide-diphossugar_trans"/>
</dbReference>
<dbReference type="EMBL" id="PEZL01000025">
    <property type="protein sequence ID" value="PIS13424.1"/>
    <property type="molecule type" value="Genomic_DNA"/>
</dbReference>
<dbReference type="Proteomes" id="UP000230353">
    <property type="component" value="Unassembled WGS sequence"/>
</dbReference>
<dbReference type="InterPro" id="IPR001173">
    <property type="entry name" value="Glyco_trans_2-like"/>
</dbReference>
<feature type="non-terminal residue" evidence="2">
    <location>
        <position position="52"/>
    </location>
</feature>